<evidence type="ECO:0000313" key="3">
    <source>
        <dbReference type="Proteomes" id="UP000271098"/>
    </source>
</evidence>
<evidence type="ECO:0000256" key="1">
    <source>
        <dbReference type="SAM" id="Coils"/>
    </source>
</evidence>
<name>A0A183DUF0_9BILA</name>
<dbReference type="WBParaSite" id="GPUH_0001235501-mRNA-1">
    <property type="protein sequence ID" value="GPUH_0001235501-mRNA-1"/>
    <property type="gene ID" value="GPUH_0001235501"/>
</dbReference>
<dbReference type="AlphaFoldDB" id="A0A183DUF0"/>
<reference evidence="4" key="1">
    <citation type="submission" date="2016-06" db="UniProtKB">
        <authorList>
            <consortium name="WormBaseParasite"/>
        </authorList>
    </citation>
    <scope>IDENTIFICATION</scope>
</reference>
<keyword evidence="1" id="KW-0175">Coiled coil</keyword>
<evidence type="ECO:0000313" key="2">
    <source>
        <dbReference type="EMBL" id="VDN20281.1"/>
    </source>
</evidence>
<gene>
    <name evidence="2" type="ORF">GPUH_LOCUS12341</name>
</gene>
<accession>A0A183DUF0</accession>
<feature type="coiled-coil region" evidence="1">
    <location>
        <begin position="47"/>
        <end position="74"/>
    </location>
</feature>
<proteinExistence type="predicted"/>
<reference evidence="2 3" key="2">
    <citation type="submission" date="2018-11" db="EMBL/GenBank/DDBJ databases">
        <authorList>
            <consortium name="Pathogen Informatics"/>
        </authorList>
    </citation>
    <scope>NUCLEOTIDE SEQUENCE [LARGE SCALE GENOMIC DNA]</scope>
</reference>
<dbReference type="EMBL" id="UYRT01079240">
    <property type="protein sequence ID" value="VDN20281.1"/>
    <property type="molecule type" value="Genomic_DNA"/>
</dbReference>
<protein>
    <submittedName>
        <fullName evidence="4">Girdin-like</fullName>
    </submittedName>
</protein>
<keyword evidence="3" id="KW-1185">Reference proteome</keyword>
<organism evidence="4">
    <name type="scientific">Gongylonema pulchrum</name>
    <dbReference type="NCBI Taxonomy" id="637853"/>
    <lineage>
        <taxon>Eukaryota</taxon>
        <taxon>Metazoa</taxon>
        <taxon>Ecdysozoa</taxon>
        <taxon>Nematoda</taxon>
        <taxon>Chromadorea</taxon>
        <taxon>Rhabditida</taxon>
        <taxon>Spirurina</taxon>
        <taxon>Spiruromorpha</taxon>
        <taxon>Spiruroidea</taxon>
        <taxon>Gongylonematidae</taxon>
        <taxon>Gongylonema</taxon>
    </lineage>
</organism>
<dbReference type="Proteomes" id="UP000271098">
    <property type="component" value="Unassembled WGS sequence"/>
</dbReference>
<evidence type="ECO:0000313" key="4">
    <source>
        <dbReference type="WBParaSite" id="GPUH_0001235501-mRNA-1"/>
    </source>
</evidence>
<sequence>MVSTAQQHESEMRLGELVNEISVLKEEMVEKEKGFTSMRGDLESKYQKMLAETKRQYEQKIAELSKNVDELKASENEKVLENECNPSEHKTGLERILENNQLIQEILNVTGRNDEER</sequence>